<dbReference type="Gene3D" id="2.30.42.10">
    <property type="match status" value="1"/>
</dbReference>
<dbReference type="STRING" id="1517416.IDAT_02760"/>
<dbReference type="AlphaFoldDB" id="A0A094IQQ0"/>
<dbReference type="EMBL" id="JPIN01000001">
    <property type="protein sequence ID" value="KFZ30020.1"/>
    <property type="molecule type" value="Genomic_DNA"/>
</dbReference>
<dbReference type="RefSeq" id="WP_034730111.1">
    <property type="nucleotide sequence ID" value="NZ_JPIN01000001.1"/>
</dbReference>
<protein>
    <submittedName>
        <fullName evidence="2">Uncharacterized protein</fullName>
    </submittedName>
</protein>
<evidence type="ECO:0000256" key="1">
    <source>
        <dbReference type="SAM" id="SignalP"/>
    </source>
</evidence>
<keyword evidence="1" id="KW-0732">Signal</keyword>
<dbReference type="OrthoDB" id="6402251at2"/>
<name>A0A094IQQ0_9GAMM</name>
<feature type="signal peptide" evidence="1">
    <location>
        <begin position="1"/>
        <end position="22"/>
    </location>
</feature>
<accession>A0A094IQQ0</accession>
<feature type="chain" id="PRO_5001900251" evidence="1">
    <location>
        <begin position="23"/>
        <end position="278"/>
    </location>
</feature>
<comment type="caution">
    <text evidence="2">The sequence shown here is derived from an EMBL/GenBank/DDBJ whole genome shotgun (WGS) entry which is preliminary data.</text>
</comment>
<evidence type="ECO:0000313" key="3">
    <source>
        <dbReference type="Proteomes" id="UP000053718"/>
    </source>
</evidence>
<dbReference type="SUPFAM" id="SSF50156">
    <property type="entry name" value="PDZ domain-like"/>
    <property type="match status" value="1"/>
</dbReference>
<evidence type="ECO:0000313" key="2">
    <source>
        <dbReference type="EMBL" id="KFZ30020.1"/>
    </source>
</evidence>
<dbReference type="InterPro" id="IPR036034">
    <property type="entry name" value="PDZ_sf"/>
</dbReference>
<dbReference type="Proteomes" id="UP000053718">
    <property type="component" value="Unassembled WGS sequence"/>
</dbReference>
<gene>
    <name evidence="2" type="ORF">IDAT_02760</name>
</gene>
<keyword evidence="3" id="KW-1185">Reference proteome</keyword>
<proteinExistence type="predicted"/>
<reference evidence="2 3" key="1">
    <citation type="submission" date="2014-06" db="EMBL/GenBank/DDBJ databases">
        <title>Draft genome sequence of Idiomarina sp. MCCC 1A10513.</title>
        <authorList>
            <person name="Du J."/>
            <person name="Lai Q."/>
            <person name="Shao Z."/>
        </authorList>
    </citation>
    <scope>NUCLEOTIDE SEQUENCE [LARGE SCALE GENOMIC DNA]</scope>
    <source>
        <strain evidence="2 3">MCCC 1A10513</strain>
    </source>
</reference>
<sequence>MKLSALGLSTLLLTLLSTPLNAATQEEQLAREHARAAAIAAAKSQGKAATVTMEEPTRSYFDWGAVVHPNGEVLSVRNASVAAEMGLTAGDRLLQVDDIDFSEAGLDTIVSHLQGLEHDSTFNVTVARDTQTLTLGGRVKATVIPGWRLEVDVAQAQVDKTDDGSCGRVSVFVTPPEARDLFPAYFVKIDDDNVLRRRSIYKLDPGVHVIELHELITDPWVRRSSSMSNAKQLEIDVKADTTYYIAAKFNRNKRLSTVREEYWEPVVWREVEQKCEGD</sequence>
<organism evidence="2 3">
    <name type="scientific">Pseudidiomarina atlantica</name>
    <dbReference type="NCBI Taxonomy" id="1517416"/>
    <lineage>
        <taxon>Bacteria</taxon>
        <taxon>Pseudomonadati</taxon>
        <taxon>Pseudomonadota</taxon>
        <taxon>Gammaproteobacteria</taxon>
        <taxon>Alteromonadales</taxon>
        <taxon>Idiomarinaceae</taxon>
        <taxon>Pseudidiomarina</taxon>
    </lineage>
</organism>
<dbReference type="eggNOG" id="COG0265">
    <property type="taxonomic scope" value="Bacteria"/>
</dbReference>